<comment type="caution">
    <text evidence="2">The sequence shown here is derived from an EMBL/GenBank/DDBJ whole genome shotgun (WGS) entry which is preliminary data.</text>
</comment>
<gene>
    <name evidence="2" type="ORF">ESB13_02755</name>
</gene>
<dbReference type="Proteomes" id="UP000290545">
    <property type="component" value="Unassembled WGS sequence"/>
</dbReference>
<accession>A0A4Q1D8T1</accession>
<dbReference type="EMBL" id="SDHZ01000001">
    <property type="protein sequence ID" value="RXK85752.1"/>
    <property type="molecule type" value="Genomic_DNA"/>
</dbReference>
<dbReference type="PROSITE" id="PS51257">
    <property type="entry name" value="PROKAR_LIPOPROTEIN"/>
    <property type="match status" value="1"/>
</dbReference>
<dbReference type="InterPro" id="IPR032181">
    <property type="entry name" value="DUF5013"/>
</dbReference>
<dbReference type="OrthoDB" id="1043438at2"/>
<reference evidence="2 3" key="1">
    <citation type="submission" date="2019-01" db="EMBL/GenBank/DDBJ databases">
        <title>Filimonas sp. strain TTM-71.</title>
        <authorList>
            <person name="Chen W.-M."/>
        </authorList>
    </citation>
    <scope>NUCLEOTIDE SEQUENCE [LARGE SCALE GENOMIC DNA]</scope>
    <source>
        <strain evidence="2 3">TTM-71</strain>
    </source>
</reference>
<proteinExistence type="predicted"/>
<evidence type="ECO:0000313" key="2">
    <source>
        <dbReference type="EMBL" id="RXK85752.1"/>
    </source>
</evidence>
<dbReference type="AlphaFoldDB" id="A0A4Q1D8T1"/>
<dbReference type="Pfam" id="PF16405">
    <property type="entry name" value="DUF5013"/>
    <property type="match status" value="1"/>
</dbReference>
<keyword evidence="3" id="KW-1185">Reference proteome</keyword>
<organism evidence="2 3">
    <name type="scientific">Filimonas effusa</name>
    <dbReference type="NCBI Taxonomy" id="2508721"/>
    <lineage>
        <taxon>Bacteria</taxon>
        <taxon>Pseudomonadati</taxon>
        <taxon>Bacteroidota</taxon>
        <taxon>Chitinophagia</taxon>
        <taxon>Chitinophagales</taxon>
        <taxon>Chitinophagaceae</taxon>
        <taxon>Filimonas</taxon>
    </lineage>
</organism>
<protein>
    <submittedName>
        <fullName evidence="2">DUF5013 domain-containing protein</fullName>
    </submittedName>
</protein>
<dbReference type="Pfam" id="PF16389">
    <property type="entry name" value="DUF4998"/>
    <property type="match status" value="1"/>
</dbReference>
<evidence type="ECO:0000313" key="3">
    <source>
        <dbReference type="Proteomes" id="UP000290545"/>
    </source>
</evidence>
<evidence type="ECO:0000259" key="1">
    <source>
        <dbReference type="Pfam" id="PF16405"/>
    </source>
</evidence>
<sequence>MIMNYNKPFSVKLFWVAVVALLGGACSKIDEYKEKYTPNGETTYTGKVDSIRIYSGHNRIKFSALLSPDPRVTSYRVYWGGRADSATFTVSHNEPGGRIEQIVTKLPESEQSFEFVTFDASGNKSISSYKNGTVYGSRYQESLLNRTLFGSTLDTSLQTRLQLAVMDAATGVFDTEIRYQKSSGDSAVIHIPLAVTDTLLKDHKYGSEVIFRTWYHPDSTCIDTFSTAFAKFQPVSGPTWIDRTSRYVKNYGNQFQRSSWDGSRWGILADWTTSADVKNSSAGYGGYELRSSVGVLSMEGGWGLPAVNNGKIYQVINLPSAGKWKFTVPVDDQGTVGTKYIAVNYGNSLPDFANITTASYYVNFSNMGAKAQPSIEFTTTGPQTVCIGFVASLPNTGSYFKVKRVTLSWLLE</sequence>
<feature type="domain" description="DUF5013" evidence="1">
    <location>
        <begin position="249"/>
        <end position="388"/>
    </location>
</feature>
<name>A0A4Q1D8T1_9BACT</name>